<evidence type="ECO:0000256" key="1">
    <source>
        <dbReference type="SAM" id="MobiDB-lite"/>
    </source>
</evidence>
<dbReference type="KEGG" id="sma:SAVERM_542"/>
<organism evidence="2 3">
    <name type="scientific">Streptomyces avermitilis (strain ATCC 31267 / DSM 46492 / JCM 5070 / NBRC 14893 / NCIMB 12804 / NRRL 8165 / MA-4680)</name>
    <dbReference type="NCBI Taxonomy" id="227882"/>
    <lineage>
        <taxon>Bacteria</taxon>
        <taxon>Bacillati</taxon>
        <taxon>Actinomycetota</taxon>
        <taxon>Actinomycetes</taxon>
        <taxon>Kitasatosporales</taxon>
        <taxon>Streptomycetaceae</taxon>
        <taxon>Streptomyces</taxon>
    </lineage>
</organism>
<accession>Q82QG4</accession>
<reference evidence="2 3" key="1">
    <citation type="journal article" date="2001" name="Proc. Natl. Acad. Sci. U.S.A.">
        <title>Genome sequence of an industrial microorganism Streptomyces avermitilis: deducing the ability of producing secondary metabolites.</title>
        <authorList>
            <person name="Omura S."/>
            <person name="Ikeda H."/>
            <person name="Ishikawa J."/>
            <person name="Hanamoto A."/>
            <person name="Takahashi C."/>
            <person name="Shinose M."/>
            <person name="Takahashi Y."/>
            <person name="Horikawa H."/>
            <person name="Nakazawa H."/>
            <person name="Osonoe T."/>
            <person name="Kikuchi H."/>
            <person name="Shiba T."/>
            <person name="Sakaki Y."/>
            <person name="Hattori M."/>
        </authorList>
    </citation>
    <scope>NUCLEOTIDE SEQUENCE [LARGE SCALE GENOMIC DNA]</scope>
    <source>
        <strain evidence="3">ATCC 31267 / DSM 46492 / JCM 5070 / NBRC 14893 / NCIMB 12804 / NRRL 8165 / MA-4680</strain>
    </source>
</reference>
<evidence type="ECO:0008006" key="4">
    <source>
        <dbReference type="Google" id="ProtNLM"/>
    </source>
</evidence>
<dbReference type="EMBL" id="BA000030">
    <property type="protein sequence ID" value="BAC68252.1"/>
    <property type="molecule type" value="Genomic_DNA"/>
</dbReference>
<dbReference type="HOGENOM" id="CLU_065329_0_0_11"/>
<dbReference type="eggNOG" id="COG4976">
    <property type="taxonomic scope" value="Bacteria"/>
</dbReference>
<dbReference type="AlphaFoldDB" id="Q82QG4"/>
<feature type="region of interest" description="Disordered" evidence="1">
    <location>
        <begin position="17"/>
        <end position="42"/>
    </location>
</feature>
<evidence type="ECO:0000313" key="3">
    <source>
        <dbReference type="Proteomes" id="UP000000428"/>
    </source>
</evidence>
<sequence>MGPWRDPTSAQALAVSLRPSGRSHRPTQVRRPPMAAGASNSTANADWGKANFNDIYNCPDPRPYFATLRSLEYQIPHHGQAVFRALTYALRWLHPDRTPLNVVDLCCSYGINTALLNCRVTLSDLSTRYTSHHLSALPTRQLAAEDRTFFAARRRPEAATATGIDSAALAVGYARAVGLLDHAFAENLEVTEPSPALRRTLAGTDLITVTGGVGYVFTRTFTRLLDCMPTPPWVAAFVLRTVPYQPIADLLARSGLVTEKLSARTFRQRRFADSAERYAAFHALAVNGLHTADKEADGFYHTDLYVSRPAPDIAALPLARLL</sequence>
<dbReference type="Proteomes" id="UP000000428">
    <property type="component" value="Chromosome"/>
</dbReference>
<evidence type="ECO:0000313" key="2">
    <source>
        <dbReference type="EMBL" id="BAC68252.1"/>
    </source>
</evidence>
<reference evidence="2 3" key="2">
    <citation type="journal article" date="2003" name="Nat. Biotechnol.">
        <title>Complete genome sequence and comparative analysis of the industrial microorganism Streptomyces avermitilis.</title>
        <authorList>
            <person name="Ikeda H."/>
            <person name="Ishikawa J."/>
            <person name="Hanamoto A."/>
            <person name="Shinose M."/>
            <person name="Kikuchi H."/>
            <person name="Shiba T."/>
            <person name="Sakaki Y."/>
            <person name="Hattori M."/>
            <person name="Omura S."/>
        </authorList>
    </citation>
    <scope>NUCLEOTIDE SEQUENCE [LARGE SCALE GENOMIC DNA]</scope>
    <source>
        <strain evidence="3">ATCC 31267 / DSM 46492 / JCM 5070 / NBRC 14893 / NCIMB 12804 / NRRL 8165 / MA-4680</strain>
    </source>
</reference>
<dbReference type="SUPFAM" id="SSF53335">
    <property type="entry name" value="S-adenosyl-L-methionine-dependent methyltransferases"/>
    <property type="match status" value="1"/>
</dbReference>
<gene>
    <name evidence="2" type="ORF">SAVERM_542</name>
</gene>
<keyword evidence="3" id="KW-1185">Reference proteome</keyword>
<name>Q82QG4_STRAW</name>
<proteinExistence type="predicted"/>
<dbReference type="InterPro" id="IPR029063">
    <property type="entry name" value="SAM-dependent_MTases_sf"/>
</dbReference>
<reference evidence="2 3" key="3">
    <citation type="journal article" date="2014" name="J. Ind. Microbiol. Biotechnol.">
        <title>Genome mining of the Streptomyces avermitilis genome and development of genome-minimized hosts for heterologous expression of biosynthetic gene clusters.</title>
        <authorList>
            <person name="Ikeda H."/>
            <person name="Shin-ya K."/>
            <person name="Omura S."/>
        </authorList>
    </citation>
    <scope>NUCLEOTIDE SEQUENCE [LARGE SCALE GENOMIC DNA]</scope>
    <source>
        <strain evidence="3">ATCC 31267 / DSM 46492 / JCM 5070 / NBRC 14893 / NCIMB 12804 / NRRL 8165 / MA-4680</strain>
    </source>
</reference>
<protein>
    <recommendedName>
        <fullName evidence="4">Methyltransferase type 12</fullName>
    </recommendedName>
</protein>